<proteinExistence type="predicted"/>
<comment type="caution">
    <text evidence="1">The sequence shown here is derived from an EMBL/GenBank/DDBJ whole genome shotgun (WGS) entry which is preliminary data.</text>
</comment>
<dbReference type="RefSeq" id="WP_007275468.1">
    <property type="nucleotide sequence ID" value="NZ_AOLM01000022.1"/>
</dbReference>
<dbReference type="PATRIC" id="fig|662480.6.peg.2628"/>
<keyword evidence="2" id="KW-1185">Reference proteome</keyword>
<evidence type="ECO:0000313" key="1">
    <source>
        <dbReference type="EMBL" id="ELZ90237.1"/>
    </source>
</evidence>
<evidence type="ECO:0000313" key="2">
    <source>
        <dbReference type="Proteomes" id="UP000011508"/>
    </source>
</evidence>
<organism evidence="1 2">
    <name type="scientific">Haloferax sulfurifontis ATCC BAA-897</name>
    <dbReference type="NCBI Taxonomy" id="662480"/>
    <lineage>
        <taxon>Archaea</taxon>
        <taxon>Methanobacteriati</taxon>
        <taxon>Methanobacteriota</taxon>
        <taxon>Stenosarchaea group</taxon>
        <taxon>Halobacteria</taxon>
        <taxon>Halobacteriales</taxon>
        <taxon>Haloferacaceae</taxon>
        <taxon>Haloferax</taxon>
    </lineage>
</organism>
<protein>
    <submittedName>
        <fullName evidence="1">Uncharacterized protein</fullName>
    </submittedName>
</protein>
<dbReference type="EMBL" id="AOLM01000022">
    <property type="protein sequence ID" value="ELZ90237.1"/>
    <property type="molecule type" value="Genomic_DNA"/>
</dbReference>
<dbReference type="AlphaFoldDB" id="M0I2Q1"/>
<dbReference type="Proteomes" id="UP000011508">
    <property type="component" value="Unassembled WGS sequence"/>
</dbReference>
<name>M0I2Q1_9EURY</name>
<sequence>MSDRYLPNRRQRVEQLLTQYECLQSEKQDLIDQQGSGFRA</sequence>
<reference evidence="1 2" key="1">
    <citation type="journal article" date="2014" name="PLoS Genet.">
        <title>Phylogenetically driven sequencing of extremely halophilic archaea reveals strategies for static and dynamic osmo-response.</title>
        <authorList>
            <person name="Becker E.A."/>
            <person name="Seitzer P.M."/>
            <person name="Tritt A."/>
            <person name="Larsen D."/>
            <person name="Krusor M."/>
            <person name="Yao A.I."/>
            <person name="Wu D."/>
            <person name="Madern D."/>
            <person name="Eisen J.A."/>
            <person name="Darling A.E."/>
            <person name="Facciotti M.T."/>
        </authorList>
    </citation>
    <scope>NUCLEOTIDE SEQUENCE [LARGE SCALE GENOMIC DNA]</scope>
    <source>
        <strain evidence="1 2">ATCC BAA-897</strain>
    </source>
</reference>
<gene>
    <name evidence="1" type="ORF">C441_13195</name>
</gene>
<accession>M0I2Q1</accession>